<dbReference type="PROSITE" id="PS00059">
    <property type="entry name" value="ADH_ZINC"/>
    <property type="match status" value="1"/>
</dbReference>
<evidence type="ECO:0000259" key="5">
    <source>
        <dbReference type="Pfam" id="PF08240"/>
    </source>
</evidence>
<evidence type="ECO:0000256" key="3">
    <source>
        <dbReference type="ARBA" id="ARBA00022833"/>
    </source>
</evidence>
<dbReference type="PANTHER" id="PTHR43401">
    <property type="entry name" value="L-THREONINE 3-DEHYDROGENASE"/>
    <property type="match status" value="1"/>
</dbReference>
<keyword evidence="2" id="KW-0479">Metal-binding</keyword>
<comment type="cofactor">
    <cofactor evidence="1">
        <name>Zn(2+)</name>
        <dbReference type="ChEBI" id="CHEBI:29105"/>
    </cofactor>
</comment>
<dbReference type="InterPro" id="IPR050129">
    <property type="entry name" value="Zn_alcohol_dh"/>
</dbReference>
<proteinExistence type="predicted"/>
<dbReference type="Gene3D" id="3.40.50.720">
    <property type="entry name" value="NAD(P)-binding Rossmann-like Domain"/>
    <property type="match status" value="1"/>
</dbReference>
<dbReference type="InterPro" id="IPR031640">
    <property type="entry name" value="Glu_dehyd_C"/>
</dbReference>
<dbReference type="InterPro" id="IPR036291">
    <property type="entry name" value="NAD(P)-bd_dom_sf"/>
</dbReference>
<accession>A0ABY8GIW6</accession>
<dbReference type="Pfam" id="PF08240">
    <property type="entry name" value="ADH_N"/>
    <property type="match status" value="1"/>
</dbReference>
<dbReference type="PANTHER" id="PTHR43401:SF2">
    <property type="entry name" value="L-THREONINE 3-DEHYDROGENASE"/>
    <property type="match status" value="1"/>
</dbReference>
<sequence length="352" mass="38785">MKALKFKGVWDVYPVEVPSLECIDSDDVIVAVEVCGLCGTDVGIITGDYPVAIPGTTLGHESAGRVLKRGSAVTRFKEGDRVVINPTYSCGECRMCQTGNPNHCERKQGTEAGVSYNGTFAEQYRTKESSLLHLDNHISFEEAALTEPLSCTITGVDKLNITHTNIRACVIGAGPMGMLYLWSLYLHGVSAFLVEKNNHRYRFAKDILPEGGRIYTDFMKAMREEYGGDDEHLDLCVDTTGYLSEVIFDHLAPGGKLLNVALKNFTAKLDILKIADKSLSVIGSIDSLNNSFERSYAMIRDGKIPARKLVSHTFNFDDYLKAFATVGCDIAEKKQKPISEPNCKVLLRIPTN</sequence>
<evidence type="ECO:0000313" key="7">
    <source>
        <dbReference type="EMBL" id="WFN97324.1"/>
    </source>
</evidence>
<gene>
    <name evidence="7" type="ORF">MAY91_04440</name>
</gene>
<protein>
    <submittedName>
        <fullName evidence="7">Alcohol dehydrogenase catalytic domain-containing protein</fullName>
    </submittedName>
</protein>
<evidence type="ECO:0000259" key="6">
    <source>
        <dbReference type="Pfam" id="PF16912"/>
    </source>
</evidence>
<dbReference type="Pfam" id="PF16912">
    <property type="entry name" value="Glu_dehyd_C"/>
    <property type="match status" value="1"/>
</dbReference>
<dbReference type="EMBL" id="CP092014">
    <property type="protein sequence ID" value="WFN97324.1"/>
    <property type="molecule type" value="Genomic_DNA"/>
</dbReference>
<keyword evidence="8" id="KW-1185">Reference proteome</keyword>
<reference evidence="7 8" key="1">
    <citation type="submission" date="2022-02" db="EMBL/GenBank/DDBJ databases">
        <title>Phenotypic, genotypic and serological characterization of Edwardsiella ictaluri from catfish and ornamental fish species.</title>
        <authorList>
            <person name="Rose D."/>
            <person name="Tekedar H.C."/>
            <person name="Waldbieser G.C."/>
            <person name="Aarattuthodi S."/>
            <person name="Griffin M.J."/>
        </authorList>
    </citation>
    <scope>NUCLEOTIDE SEQUENCE [LARGE SCALE GENOMIC DNA]</scope>
    <source>
        <strain evidence="7 8">13 TAL-140 K3</strain>
    </source>
</reference>
<evidence type="ECO:0000256" key="1">
    <source>
        <dbReference type="ARBA" id="ARBA00001947"/>
    </source>
</evidence>
<evidence type="ECO:0000313" key="8">
    <source>
        <dbReference type="Proteomes" id="UP001222680"/>
    </source>
</evidence>
<dbReference type="Proteomes" id="UP001222680">
    <property type="component" value="Chromosome"/>
</dbReference>
<keyword evidence="3" id="KW-0862">Zinc</keyword>
<keyword evidence="4" id="KW-0560">Oxidoreductase</keyword>
<feature type="domain" description="Glucose dehydrogenase C-terminal" evidence="6">
    <location>
        <begin position="143"/>
        <end position="325"/>
    </location>
</feature>
<dbReference type="SUPFAM" id="SSF51735">
    <property type="entry name" value="NAD(P)-binding Rossmann-fold domains"/>
    <property type="match status" value="1"/>
</dbReference>
<evidence type="ECO:0000256" key="4">
    <source>
        <dbReference type="ARBA" id="ARBA00023002"/>
    </source>
</evidence>
<organism evidence="7 8">
    <name type="scientific">Edwardsiella ictaluri</name>
    <dbReference type="NCBI Taxonomy" id="67780"/>
    <lineage>
        <taxon>Bacteria</taxon>
        <taxon>Pseudomonadati</taxon>
        <taxon>Pseudomonadota</taxon>
        <taxon>Gammaproteobacteria</taxon>
        <taxon>Enterobacterales</taxon>
        <taxon>Hafniaceae</taxon>
        <taxon>Edwardsiella</taxon>
    </lineage>
</organism>
<feature type="domain" description="Alcohol dehydrogenase-like N-terminal" evidence="5">
    <location>
        <begin position="25"/>
        <end position="134"/>
    </location>
</feature>
<dbReference type="InterPro" id="IPR002328">
    <property type="entry name" value="ADH_Zn_CS"/>
</dbReference>
<dbReference type="InterPro" id="IPR011032">
    <property type="entry name" value="GroES-like_sf"/>
</dbReference>
<evidence type="ECO:0000256" key="2">
    <source>
        <dbReference type="ARBA" id="ARBA00022723"/>
    </source>
</evidence>
<name>A0ABY8GIW6_EDWIC</name>
<dbReference type="RefSeq" id="WP_049640361.1">
    <property type="nucleotide sequence ID" value="NZ_CP113159.1"/>
</dbReference>
<dbReference type="SUPFAM" id="SSF50129">
    <property type="entry name" value="GroES-like"/>
    <property type="match status" value="1"/>
</dbReference>
<dbReference type="InterPro" id="IPR013154">
    <property type="entry name" value="ADH-like_N"/>
</dbReference>
<dbReference type="Gene3D" id="3.90.180.10">
    <property type="entry name" value="Medium-chain alcohol dehydrogenases, catalytic domain"/>
    <property type="match status" value="1"/>
</dbReference>